<evidence type="ECO:0000256" key="3">
    <source>
        <dbReference type="ARBA" id="ARBA00022475"/>
    </source>
</evidence>
<protein>
    <recommendedName>
        <fullName evidence="2">Type II secretion system protein H</fullName>
    </recommendedName>
    <alternativeName>
        <fullName evidence="10">General secretion pathway protein H</fullName>
    </alternativeName>
</protein>
<evidence type="ECO:0000256" key="1">
    <source>
        <dbReference type="ARBA" id="ARBA00004377"/>
    </source>
</evidence>
<keyword evidence="8 11" id="KW-0472">Membrane</keyword>
<dbReference type="Gene3D" id="3.55.40.10">
    <property type="entry name" value="minor pseudopilin epsh domain"/>
    <property type="match status" value="1"/>
</dbReference>
<dbReference type="GO" id="GO:0015627">
    <property type="term" value="C:type II protein secretion system complex"/>
    <property type="evidence" value="ECO:0007669"/>
    <property type="project" value="InterPro"/>
</dbReference>
<organism evidence="13 14">
    <name type="scientific">Pseudogulbenkiania subflava DSM 22618</name>
    <dbReference type="NCBI Taxonomy" id="1123014"/>
    <lineage>
        <taxon>Bacteria</taxon>
        <taxon>Pseudomonadati</taxon>
        <taxon>Pseudomonadota</taxon>
        <taxon>Betaproteobacteria</taxon>
        <taxon>Neisseriales</taxon>
        <taxon>Chromobacteriaceae</taxon>
        <taxon>Pseudogulbenkiania</taxon>
    </lineage>
</organism>
<evidence type="ECO:0000256" key="11">
    <source>
        <dbReference type="SAM" id="Phobius"/>
    </source>
</evidence>
<dbReference type="GO" id="GO:0051537">
    <property type="term" value="F:2 iron, 2 sulfur cluster binding"/>
    <property type="evidence" value="ECO:0007669"/>
    <property type="project" value="InterPro"/>
</dbReference>
<sequence length="188" mass="20060">MMDVVFRRGERGFTLIEMMVVISIAAVLLALAVPGFNALLADSRMESRTQALLSSVQFARSEAIRSNANVYLCALNTKSNLDVQGCQGKAKKGDTSWSEGVLLYADRPGGNPGRYNSGERRRHVMFSGEPTVSSALEQFMLTPEGRLPTGVSPSWVVRDAASGQCASVTVLANGRPRLCKGGDCAGCA</sequence>
<evidence type="ECO:0000256" key="4">
    <source>
        <dbReference type="ARBA" id="ARBA00022481"/>
    </source>
</evidence>
<feature type="transmembrane region" description="Helical" evidence="11">
    <location>
        <begin position="20"/>
        <end position="40"/>
    </location>
</feature>
<dbReference type="Proteomes" id="UP000192920">
    <property type="component" value="Unassembled WGS sequence"/>
</dbReference>
<name>A0A1Y6BCY5_9NEIS</name>
<dbReference type="NCBIfam" id="TIGR02532">
    <property type="entry name" value="IV_pilin_GFxxxE"/>
    <property type="match status" value="1"/>
</dbReference>
<keyword evidence="5" id="KW-0997">Cell inner membrane</keyword>
<dbReference type="PROSITE" id="PS00409">
    <property type="entry name" value="PROKAR_NTER_METHYL"/>
    <property type="match status" value="1"/>
</dbReference>
<keyword evidence="14" id="KW-1185">Reference proteome</keyword>
<dbReference type="InterPro" id="IPR022346">
    <property type="entry name" value="T2SS_GspH"/>
</dbReference>
<evidence type="ECO:0000256" key="10">
    <source>
        <dbReference type="ARBA" id="ARBA00030775"/>
    </source>
</evidence>
<evidence type="ECO:0000259" key="12">
    <source>
        <dbReference type="Pfam" id="PF12019"/>
    </source>
</evidence>
<evidence type="ECO:0000256" key="9">
    <source>
        <dbReference type="ARBA" id="ARBA00025772"/>
    </source>
</evidence>
<dbReference type="RefSeq" id="WP_085275170.1">
    <property type="nucleotide sequence ID" value="NZ_FXAG01000003.1"/>
</dbReference>
<dbReference type="EMBL" id="FXAG01000003">
    <property type="protein sequence ID" value="SMF02807.1"/>
    <property type="molecule type" value="Genomic_DNA"/>
</dbReference>
<evidence type="ECO:0000256" key="2">
    <source>
        <dbReference type="ARBA" id="ARBA00021549"/>
    </source>
</evidence>
<evidence type="ECO:0000256" key="8">
    <source>
        <dbReference type="ARBA" id="ARBA00023136"/>
    </source>
</evidence>
<dbReference type="InterPro" id="IPR012902">
    <property type="entry name" value="N_methyl_site"/>
</dbReference>
<comment type="subcellular location">
    <subcellularLocation>
        <location evidence="1">Cell inner membrane</location>
        <topology evidence="1">Single-pass membrane protein</topology>
    </subcellularLocation>
</comment>
<keyword evidence="7 11" id="KW-1133">Transmembrane helix</keyword>
<feature type="domain" description="General secretion pathway GspH" evidence="12">
    <location>
        <begin position="49"/>
        <end position="174"/>
    </location>
</feature>
<dbReference type="GO" id="GO:0015628">
    <property type="term" value="P:protein secretion by the type II secretion system"/>
    <property type="evidence" value="ECO:0007669"/>
    <property type="project" value="InterPro"/>
</dbReference>
<dbReference type="Pfam" id="PF12019">
    <property type="entry name" value="GspH"/>
    <property type="match status" value="1"/>
</dbReference>
<dbReference type="Pfam" id="PF07963">
    <property type="entry name" value="N_methyl"/>
    <property type="match status" value="1"/>
</dbReference>
<dbReference type="SUPFAM" id="SSF54523">
    <property type="entry name" value="Pili subunits"/>
    <property type="match status" value="1"/>
</dbReference>
<dbReference type="STRING" id="1123014.SAMN02745746_00830"/>
<comment type="similarity">
    <text evidence="9">Belongs to the GSP H family.</text>
</comment>
<dbReference type="AlphaFoldDB" id="A0A1Y6BCY5"/>
<dbReference type="InterPro" id="IPR045584">
    <property type="entry name" value="Pilin-like"/>
</dbReference>
<dbReference type="GO" id="GO:0005886">
    <property type="term" value="C:plasma membrane"/>
    <property type="evidence" value="ECO:0007669"/>
    <property type="project" value="UniProtKB-SubCell"/>
</dbReference>
<proteinExistence type="inferred from homology"/>
<reference evidence="14" key="1">
    <citation type="submission" date="2017-04" db="EMBL/GenBank/DDBJ databases">
        <authorList>
            <person name="Varghese N."/>
            <person name="Submissions S."/>
        </authorList>
    </citation>
    <scope>NUCLEOTIDE SEQUENCE [LARGE SCALE GENOMIC DNA]</scope>
    <source>
        <strain evidence="14">DSM 22618</strain>
    </source>
</reference>
<evidence type="ECO:0000313" key="13">
    <source>
        <dbReference type="EMBL" id="SMF02807.1"/>
    </source>
</evidence>
<accession>A0A1Y6BCY5</accession>
<dbReference type="PROSITE" id="PS00197">
    <property type="entry name" value="2FE2S_FER_1"/>
    <property type="match status" value="1"/>
</dbReference>
<evidence type="ECO:0000256" key="7">
    <source>
        <dbReference type="ARBA" id="ARBA00022989"/>
    </source>
</evidence>
<gene>
    <name evidence="13" type="ORF">SAMN02745746_00830</name>
</gene>
<keyword evidence="6 11" id="KW-0812">Transmembrane</keyword>
<keyword evidence="3" id="KW-1003">Cell membrane</keyword>
<dbReference type="InterPro" id="IPR006058">
    <property type="entry name" value="2Fe2S_fd_BS"/>
</dbReference>
<evidence type="ECO:0000256" key="6">
    <source>
        <dbReference type="ARBA" id="ARBA00022692"/>
    </source>
</evidence>
<evidence type="ECO:0000313" key="14">
    <source>
        <dbReference type="Proteomes" id="UP000192920"/>
    </source>
</evidence>
<keyword evidence="4" id="KW-0488">Methylation</keyword>
<evidence type="ECO:0000256" key="5">
    <source>
        <dbReference type="ARBA" id="ARBA00022519"/>
    </source>
</evidence>